<organism evidence="1 2">
    <name type="scientific">Nelumbo nucifera</name>
    <name type="common">Sacred lotus</name>
    <dbReference type="NCBI Taxonomy" id="4432"/>
    <lineage>
        <taxon>Eukaryota</taxon>
        <taxon>Viridiplantae</taxon>
        <taxon>Streptophyta</taxon>
        <taxon>Embryophyta</taxon>
        <taxon>Tracheophyta</taxon>
        <taxon>Spermatophyta</taxon>
        <taxon>Magnoliopsida</taxon>
        <taxon>Proteales</taxon>
        <taxon>Nelumbonaceae</taxon>
        <taxon>Nelumbo</taxon>
    </lineage>
</organism>
<keyword evidence="1" id="KW-1185">Reference proteome</keyword>
<dbReference type="Proteomes" id="UP000189703">
    <property type="component" value="Unplaced"/>
</dbReference>
<dbReference type="Pfam" id="PF14009">
    <property type="entry name" value="PADRE"/>
    <property type="match status" value="1"/>
</dbReference>
<dbReference type="InterPro" id="IPR025322">
    <property type="entry name" value="PADRE_dom"/>
</dbReference>
<name>A0A1U7ZSX9_NELNU</name>
<dbReference type="AlphaFoldDB" id="A0A1U7ZSX9"/>
<accession>A0A1U7ZSX9</accession>
<dbReference type="PANTHER" id="PTHR33148">
    <property type="entry name" value="PLASTID MOVEMENT IMPAIRED PROTEIN-RELATED"/>
    <property type="match status" value="1"/>
</dbReference>
<reference evidence="2" key="1">
    <citation type="submission" date="2025-08" db="UniProtKB">
        <authorList>
            <consortium name="RefSeq"/>
        </authorList>
    </citation>
    <scope>IDENTIFICATION</scope>
</reference>
<dbReference type="GeneID" id="104593728"/>
<gene>
    <name evidence="2" type="primary">LOC104593728</name>
</gene>
<evidence type="ECO:0000313" key="2">
    <source>
        <dbReference type="RefSeq" id="XP_010251991.1"/>
    </source>
</evidence>
<dbReference type="OMA" id="TNWKPKL"/>
<evidence type="ECO:0000313" key="1">
    <source>
        <dbReference type="Proteomes" id="UP000189703"/>
    </source>
</evidence>
<dbReference type="RefSeq" id="XP_010251991.1">
    <property type="nucleotide sequence ID" value="XM_010253689.2"/>
</dbReference>
<protein>
    <submittedName>
        <fullName evidence="2">Uncharacterized protein LOC104593728</fullName>
    </submittedName>
</protein>
<sequence>MVSCFVFCRFKRKFPRTRAGHDKVLRIVKSDGKILEYRASILVKDVLLNFSDCGIGISQEAFRYLPPNYELKIGHMYYLLPSSSSSSSSACLSPSAAPPPVSPSSADAHRPGCLKRIKVVITKQQLQLLLSKTVSLEELLLARDKPAWDGVDSTTNWKPKLETIPEGNEWFGTYASTAPLQLLL</sequence>
<dbReference type="eggNOG" id="ENOG502S4YK">
    <property type="taxonomic scope" value="Eukaryota"/>
</dbReference>
<dbReference type="OrthoDB" id="1908589at2759"/>
<dbReference type="PANTHER" id="PTHR33148:SF2">
    <property type="entry name" value="DUF4228 DOMAIN-CONTAINING PROTEIN"/>
    <property type="match status" value="1"/>
</dbReference>
<proteinExistence type="predicted"/>
<dbReference type="KEGG" id="nnu:104593728"/>